<dbReference type="Pfam" id="PF00319">
    <property type="entry name" value="SRF-TF"/>
    <property type="match status" value="1"/>
</dbReference>
<keyword evidence="6" id="KW-0175">Coiled coil</keyword>
<evidence type="ECO:0000256" key="4">
    <source>
        <dbReference type="ARBA" id="ARBA00023163"/>
    </source>
</evidence>
<dbReference type="PROSITE" id="PS50066">
    <property type="entry name" value="MADS_BOX_2"/>
    <property type="match status" value="1"/>
</dbReference>
<dbReference type="PANTHER" id="PTHR48019">
    <property type="entry name" value="SERUM RESPONSE FACTOR HOMOLOG"/>
    <property type="match status" value="1"/>
</dbReference>
<dbReference type="Gene3D" id="3.40.1810.10">
    <property type="entry name" value="Transcription factor, MADS-box"/>
    <property type="match status" value="1"/>
</dbReference>
<feature type="domain" description="K-box" evidence="8">
    <location>
        <begin position="99"/>
        <end position="199"/>
    </location>
</feature>
<dbReference type="Pfam" id="PF01486">
    <property type="entry name" value="K-box"/>
    <property type="match status" value="1"/>
</dbReference>
<comment type="caution">
    <text evidence="9">The sequence shown here is derived from an EMBL/GenBank/DDBJ whole genome shotgun (WGS) entry which is preliminary data.</text>
</comment>
<dbReference type="PROSITE" id="PS00350">
    <property type="entry name" value="MADS_BOX_1"/>
    <property type="match status" value="1"/>
</dbReference>
<sequence length="230" mass="26544">MVYPNESQENSKKMGRGKIEIKRIENTTNRQVTFCKRRNGLLKKAYELSVLCDAEVALIVFSNRGRLYEYANNSVKATIDRYKKACDSSNTGSVSETNTQFYQQEADKLRTQIRNLQKTNRNMLGESLAGLPMKELRSLESRLEKGISKIRSKKKFPPQEIDLQNNNQLLRARIAENERKMQNMNLMPGGSNFEAMTSQPLDTRSYFQVNALQPTNHYQQHQDQMALQLV</sequence>
<evidence type="ECO:0000259" key="7">
    <source>
        <dbReference type="PROSITE" id="PS50066"/>
    </source>
</evidence>
<keyword evidence="5" id="KW-0539">Nucleus</keyword>
<dbReference type="PRINTS" id="PR00404">
    <property type="entry name" value="MADSDOMAIN"/>
</dbReference>
<evidence type="ECO:0000256" key="3">
    <source>
        <dbReference type="ARBA" id="ARBA00023125"/>
    </source>
</evidence>
<dbReference type="InterPro" id="IPR050142">
    <property type="entry name" value="MADS-box/MEF2_TF"/>
</dbReference>
<dbReference type="InterPro" id="IPR033896">
    <property type="entry name" value="MEF2-like_N"/>
</dbReference>
<feature type="domain" description="MADS-box" evidence="7">
    <location>
        <begin position="14"/>
        <end position="74"/>
    </location>
</feature>
<keyword evidence="4" id="KW-0804">Transcription</keyword>
<evidence type="ECO:0000256" key="5">
    <source>
        <dbReference type="ARBA" id="ARBA00023242"/>
    </source>
</evidence>
<gene>
    <name evidence="9" type="ORF">V6N12_002036</name>
</gene>
<dbReference type="SUPFAM" id="SSF55455">
    <property type="entry name" value="SRF-like"/>
    <property type="match status" value="1"/>
</dbReference>
<accession>A0ABR2B5Z8</accession>
<evidence type="ECO:0000259" key="8">
    <source>
        <dbReference type="PROSITE" id="PS51297"/>
    </source>
</evidence>
<dbReference type="InterPro" id="IPR002100">
    <property type="entry name" value="TF_MADSbox"/>
</dbReference>
<dbReference type="InterPro" id="IPR002487">
    <property type="entry name" value="TF_Kbox"/>
</dbReference>
<feature type="coiled-coil region" evidence="6">
    <location>
        <begin position="99"/>
        <end position="126"/>
    </location>
</feature>
<keyword evidence="10" id="KW-1185">Reference proteome</keyword>
<reference evidence="9 10" key="1">
    <citation type="journal article" date="2024" name="G3 (Bethesda)">
        <title>Genome assembly of Hibiscus sabdariffa L. provides insights into metabolisms of medicinal natural products.</title>
        <authorList>
            <person name="Kim T."/>
        </authorList>
    </citation>
    <scope>NUCLEOTIDE SEQUENCE [LARGE SCALE GENOMIC DNA]</scope>
    <source>
        <strain evidence="9">TK-2024</strain>
        <tissue evidence="9">Old leaves</tissue>
    </source>
</reference>
<keyword evidence="2" id="KW-0805">Transcription regulation</keyword>
<feature type="coiled-coil region" evidence="6">
    <location>
        <begin position="160"/>
        <end position="187"/>
    </location>
</feature>
<evidence type="ECO:0000256" key="2">
    <source>
        <dbReference type="ARBA" id="ARBA00023015"/>
    </source>
</evidence>
<dbReference type="EMBL" id="JBBPBM010000172">
    <property type="protein sequence ID" value="KAK8502320.1"/>
    <property type="molecule type" value="Genomic_DNA"/>
</dbReference>
<dbReference type="Proteomes" id="UP001472677">
    <property type="component" value="Unassembled WGS sequence"/>
</dbReference>
<evidence type="ECO:0000313" key="10">
    <source>
        <dbReference type="Proteomes" id="UP001472677"/>
    </source>
</evidence>
<evidence type="ECO:0000256" key="6">
    <source>
        <dbReference type="SAM" id="Coils"/>
    </source>
</evidence>
<protein>
    <submittedName>
        <fullName evidence="9">Uncharacterized protein</fullName>
    </submittedName>
</protein>
<proteinExistence type="predicted"/>
<organism evidence="9 10">
    <name type="scientific">Hibiscus sabdariffa</name>
    <name type="common">roselle</name>
    <dbReference type="NCBI Taxonomy" id="183260"/>
    <lineage>
        <taxon>Eukaryota</taxon>
        <taxon>Viridiplantae</taxon>
        <taxon>Streptophyta</taxon>
        <taxon>Embryophyta</taxon>
        <taxon>Tracheophyta</taxon>
        <taxon>Spermatophyta</taxon>
        <taxon>Magnoliopsida</taxon>
        <taxon>eudicotyledons</taxon>
        <taxon>Gunneridae</taxon>
        <taxon>Pentapetalae</taxon>
        <taxon>rosids</taxon>
        <taxon>malvids</taxon>
        <taxon>Malvales</taxon>
        <taxon>Malvaceae</taxon>
        <taxon>Malvoideae</taxon>
        <taxon>Hibiscus</taxon>
    </lineage>
</organism>
<evidence type="ECO:0000313" key="9">
    <source>
        <dbReference type="EMBL" id="KAK8502320.1"/>
    </source>
</evidence>
<dbReference type="CDD" id="cd00265">
    <property type="entry name" value="MADS_MEF2_like"/>
    <property type="match status" value="1"/>
</dbReference>
<keyword evidence="3" id="KW-0238">DNA-binding</keyword>
<comment type="subcellular location">
    <subcellularLocation>
        <location evidence="1">Nucleus</location>
    </subcellularLocation>
</comment>
<evidence type="ECO:0000256" key="1">
    <source>
        <dbReference type="ARBA" id="ARBA00004123"/>
    </source>
</evidence>
<dbReference type="InterPro" id="IPR036879">
    <property type="entry name" value="TF_MADSbox_sf"/>
</dbReference>
<dbReference type="PROSITE" id="PS51297">
    <property type="entry name" value="K_BOX"/>
    <property type="match status" value="1"/>
</dbReference>
<dbReference type="SMART" id="SM00432">
    <property type="entry name" value="MADS"/>
    <property type="match status" value="1"/>
</dbReference>
<name>A0ABR2B5Z8_9ROSI</name>